<evidence type="ECO:0000256" key="1">
    <source>
        <dbReference type="SAM" id="SignalP"/>
    </source>
</evidence>
<sequence precursor="true">MKKLILWSFVVVLFITGCSNAAVISPKENLKDLNNTVATESRNSVPSWLYEFFKTKFKEPDLVKPENITFLHVRMNSNEPPQIAAYLTIDRLNGVFALFELQGDKYKEVYVKEEPIYGLQVLGNSNKQYVAFIAGLGGTGYQENSFYLLGYTSKGYKEVWKGVAERYTFGPKQNYIIIGAINFHIPNEQLIYSQFKRTYKSSPQSQYDINKPDKTEKSIEVLKYDENLMKFKVVD</sequence>
<dbReference type="EMBL" id="LGTE01000034">
    <property type="protein sequence ID" value="KNZ68367.1"/>
    <property type="molecule type" value="Genomic_DNA"/>
</dbReference>
<feature type="signal peptide" evidence="1">
    <location>
        <begin position="1"/>
        <end position="21"/>
    </location>
</feature>
<evidence type="ECO:0000313" key="2">
    <source>
        <dbReference type="EMBL" id="KNZ68367.1"/>
    </source>
</evidence>
<evidence type="ECO:0000313" key="3">
    <source>
        <dbReference type="Proteomes" id="UP000037175"/>
    </source>
</evidence>
<evidence type="ECO:0008006" key="4">
    <source>
        <dbReference type="Google" id="ProtNLM"/>
    </source>
</evidence>
<keyword evidence="1" id="KW-0732">Signal</keyword>
<accession>A0A0L6VYG3</accession>
<name>A0A0L6VYG3_9FIRM</name>
<comment type="caution">
    <text evidence="2">The sequence shown here is derived from an EMBL/GenBank/DDBJ whole genome shotgun (WGS) entry which is preliminary data.</text>
</comment>
<keyword evidence="3" id="KW-1185">Reference proteome</keyword>
<feature type="chain" id="PRO_5005568674" description="Lipoprotein" evidence="1">
    <location>
        <begin position="22"/>
        <end position="235"/>
    </location>
</feature>
<protein>
    <recommendedName>
        <fullName evidence="4">Lipoprotein</fullName>
    </recommendedName>
</protein>
<gene>
    <name evidence="2" type="ORF">Tfer_3106</name>
</gene>
<proteinExistence type="predicted"/>
<reference evidence="3" key="1">
    <citation type="submission" date="2015-07" db="EMBL/GenBank/DDBJ databases">
        <title>Complete Genome of Thermincola ferriacetica strain Z-0001T.</title>
        <authorList>
            <person name="Lusk B."/>
            <person name="Badalamenti J.P."/>
            <person name="Parameswaran P."/>
            <person name="Bond D.R."/>
            <person name="Torres C.I."/>
        </authorList>
    </citation>
    <scope>NUCLEOTIDE SEQUENCE [LARGE SCALE GENOMIC DNA]</scope>
    <source>
        <strain evidence="3">Z-0001</strain>
    </source>
</reference>
<dbReference type="RefSeq" id="WP_052219043.1">
    <property type="nucleotide sequence ID" value="NZ_LGTE01000034.1"/>
</dbReference>
<dbReference type="Proteomes" id="UP000037175">
    <property type="component" value="Unassembled WGS sequence"/>
</dbReference>
<dbReference type="AlphaFoldDB" id="A0A0L6VYG3"/>
<organism evidence="2 3">
    <name type="scientific">Thermincola ferriacetica</name>
    <dbReference type="NCBI Taxonomy" id="281456"/>
    <lineage>
        <taxon>Bacteria</taxon>
        <taxon>Bacillati</taxon>
        <taxon>Bacillota</taxon>
        <taxon>Clostridia</taxon>
        <taxon>Eubacteriales</taxon>
        <taxon>Thermincolaceae</taxon>
        <taxon>Thermincola</taxon>
    </lineage>
</organism>
<dbReference type="PROSITE" id="PS51257">
    <property type="entry name" value="PROKAR_LIPOPROTEIN"/>
    <property type="match status" value="1"/>
</dbReference>